<comment type="subcellular location">
    <subcellularLocation>
        <location evidence="1">Secreted</location>
    </subcellularLocation>
</comment>
<dbReference type="InterPro" id="IPR002509">
    <property type="entry name" value="NODB_dom"/>
</dbReference>
<dbReference type="Proteomes" id="UP000697998">
    <property type="component" value="Unassembled WGS sequence"/>
</dbReference>
<dbReference type="PROSITE" id="PS51677">
    <property type="entry name" value="NODB"/>
    <property type="match status" value="1"/>
</dbReference>
<proteinExistence type="predicted"/>
<dbReference type="GO" id="GO:0005576">
    <property type="term" value="C:extracellular region"/>
    <property type="evidence" value="ECO:0007669"/>
    <property type="project" value="UniProtKB-SubCell"/>
</dbReference>
<dbReference type="InterPro" id="IPR011330">
    <property type="entry name" value="Glyco_hydro/deAcase_b/a-brl"/>
</dbReference>
<dbReference type="SUPFAM" id="SSF88713">
    <property type="entry name" value="Glycoside hydrolase/deacetylase"/>
    <property type="match status" value="1"/>
</dbReference>
<dbReference type="GO" id="GO:0005975">
    <property type="term" value="P:carbohydrate metabolic process"/>
    <property type="evidence" value="ECO:0007669"/>
    <property type="project" value="InterPro"/>
</dbReference>
<dbReference type="CDD" id="cd10918">
    <property type="entry name" value="CE4_NodB_like_5s_6s"/>
    <property type="match status" value="1"/>
</dbReference>
<dbReference type="EMBL" id="JADJMH010000004">
    <property type="protein sequence ID" value="MBK7674448.1"/>
    <property type="molecule type" value="Genomic_DNA"/>
</dbReference>
<accession>A0A935PW46</accession>
<dbReference type="Gene3D" id="3.20.20.370">
    <property type="entry name" value="Glycoside hydrolase/deacetylase"/>
    <property type="match status" value="1"/>
</dbReference>
<feature type="domain" description="NodB homology" evidence="3">
    <location>
        <begin position="78"/>
        <end position="328"/>
    </location>
</feature>
<comment type="caution">
    <text evidence="4">The sequence shown here is derived from an EMBL/GenBank/DDBJ whole genome shotgun (WGS) entry which is preliminary data.</text>
</comment>
<protein>
    <submittedName>
        <fullName evidence="4">Polysaccharide deacetylase family protein</fullName>
    </submittedName>
</protein>
<evidence type="ECO:0000313" key="5">
    <source>
        <dbReference type="Proteomes" id="UP000697998"/>
    </source>
</evidence>
<evidence type="ECO:0000259" key="3">
    <source>
        <dbReference type="PROSITE" id="PS51677"/>
    </source>
</evidence>
<keyword evidence="2" id="KW-0732">Signal</keyword>
<dbReference type="PANTHER" id="PTHR34216:SF3">
    <property type="entry name" value="POLY-BETA-1,6-N-ACETYL-D-GLUCOSAMINE N-DEACETYLASE"/>
    <property type="match status" value="1"/>
</dbReference>
<dbReference type="PANTHER" id="PTHR34216">
    <property type="match status" value="1"/>
</dbReference>
<sequence length="328" mass="36077">MAGSIIFDLVASAATLISGRALSILIFHRVHPEPDPLFPREMYAARFDRLLGELVKCWCILPLATAIDKLRAGTLRDRCLSITFDDGYADNAEVAAPILKKHGASATVFVTTGYVGGGRMWNDTVIEAIRRTELSTLNVHFIKECSLRLSNLAERQQAISTIIRTIKHFPASDRLAACSEIAWACGARLPDDLMMRPEQVRALAASGIDIGAHTVTHPILATLTDDAARYEIAQGKLELEALIERPVDLFAYPNGRPEVDYLPTHVEMVKAAGFSAAVATSWGASGPTADFFQLARFTPWDEHISRFNLRLVKNLFHGWPHLPGAVSY</sequence>
<evidence type="ECO:0000313" key="4">
    <source>
        <dbReference type="EMBL" id="MBK7674448.1"/>
    </source>
</evidence>
<reference evidence="4 5" key="1">
    <citation type="submission" date="2020-10" db="EMBL/GenBank/DDBJ databases">
        <title>Connecting structure to function with the recovery of over 1000 high-quality activated sludge metagenome-assembled genomes encoding full-length rRNA genes using long-read sequencing.</title>
        <authorList>
            <person name="Singleton C.M."/>
            <person name="Petriglieri F."/>
            <person name="Kristensen J.M."/>
            <person name="Kirkegaard R.H."/>
            <person name="Michaelsen T.Y."/>
            <person name="Andersen M.H."/>
            <person name="Karst S.M."/>
            <person name="Dueholm M.S."/>
            <person name="Nielsen P.H."/>
            <person name="Albertsen M."/>
        </authorList>
    </citation>
    <scope>NUCLEOTIDE SEQUENCE [LARGE SCALE GENOMIC DNA]</scope>
    <source>
        <strain evidence="4">EsbW_18-Q3-R4-48_BATAC.285</strain>
    </source>
</reference>
<dbReference type="Pfam" id="PF01522">
    <property type="entry name" value="Polysacc_deac_1"/>
    <property type="match status" value="1"/>
</dbReference>
<dbReference type="GO" id="GO:0016810">
    <property type="term" value="F:hydrolase activity, acting on carbon-nitrogen (but not peptide) bonds"/>
    <property type="evidence" value="ECO:0007669"/>
    <property type="project" value="InterPro"/>
</dbReference>
<dbReference type="AlphaFoldDB" id="A0A935PW46"/>
<evidence type="ECO:0000256" key="2">
    <source>
        <dbReference type="ARBA" id="ARBA00022729"/>
    </source>
</evidence>
<evidence type="ECO:0000256" key="1">
    <source>
        <dbReference type="ARBA" id="ARBA00004613"/>
    </source>
</evidence>
<gene>
    <name evidence="4" type="ORF">IPJ27_06565</name>
</gene>
<dbReference type="InterPro" id="IPR051398">
    <property type="entry name" value="Polysacch_Deacetylase"/>
</dbReference>
<name>A0A935PW46_9PROT</name>
<organism evidence="4 5">
    <name type="scientific">Candidatus Accumulibacter proximus</name>
    <dbReference type="NCBI Taxonomy" id="2954385"/>
    <lineage>
        <taxon>Bacteria</taxon>
        <taxon>Pseudomonadati</taxon>
        <taxon>Pseudomonadota</taxon>
        <taxon>Betaproteobacteria</taxon>
        <taxon>Candidatus Accumulibacter</taxon>
    </lineage>
</organism>